<comment type="caution">
    <text evidence="3">The sequence shown here is derived from an EMBL/GenBank/DDBJ whole genome shotgun (WGS) entry which is preliminary data.</text>
</comment>
<feature type="region of interest" description="Disordered" evidence="2">
    <location>
        <begin position="489"/>
        <end position="515"/>
    </location>
</feature>
<keyword evidence="1" id="KW-0175">Coiled coil</keyword>
<organism evidence="3 4">
    <name type="scientific">Zalerion maritima</name>
    <dbReference type="NCBI Taxonomy" id="339359"/>
    <lineage>
        <taxon>Eukaryota</taxon>
        <taxon>Fungi</taxon>
        <taxon>Dikarya</taxon>
        <taxon>Ascomycota</taxon>
        <taxon>Pezizomycotina</taxon>
        <taxon>Sordariomycetes</taxon>
        <taxon>Lulworthiomycetidae</taxon>
        <taxon>Lulworthiales</taxon>
        <taxon>Lulworthiaceae</taxon>
        <taxon>Zalerion</taxon>
    </lineage>
</organism>
<evidence type="ECO:0000256" key="2">
    <source>
        <dbReference type="SAM" id="MobiDB-lite"/>
    </source>
</evidence>
<name>A0AAD5RYL8_9PEZI</name>
<feature type="compositionally biased region" description="Basic and acidic residues" evidence="2">
    <location>
        <begin position="492"/>
        <end position="508"/>
    </location>
</feature>
<feature type="coiled-coil region" evidence="1">
    <location>
        <begin position="379"/>
        <end position="406"/>
    </location>
</feature>
<dbReference type="Proteomes" id="UP001201980">
    <property type="component" value="Unassembled WGS sequence"/>
</dbReference>
<protein>
    <submittedName>
        <fullName evidence="3">Uncharacterized protein</fullName>
    </submittedName>
</protein>
<feature type="coiled-coil region" evidence="1">
    <location>
        <begin position="454"/>
        <end position="485"/>
    </location>
</feature>
<reference evidence="3" key="1">
    <citation type="submission" date="2022-07" db="EMBL/GenBank/DDBJ databases">
        <title>Draft genome sequence of Zalerion maritima ATCC 34329, a (micro)plastics degrading marine fungus.</title>
        <authorList>
            <person name="Paco A."/>
            <person name="Goncalves M.F.M."/>
            <person name="Rocha-Santos T.A.P."/>
            <person name="Alves A."/>
        </authorList>
    </citation>
    <scope>NUCLEOTIDE SEQUENCE</scope>
    <source>
        <strain evidence="3">ATCC 34329</strain>
    </source>
</reference>
<keyword evidence="4" id="KW-1185">Reference proteome</keyword>
<gene>
    <name evidence="3" type="ORF">MKZ38_000991</name>
</gene>
<sequence length="563" mass="61840">MPDTASDEPKKSVLSAEAIAALLQDTGLTNNTQRRWIEHEVTVLRSGIRQKEVAKSFEDMADVAVKNPQGAVLATFHKSVLFMKGPAKLKAALTKSKTDPATGKTTHAYQIVIPHRFAMRTTKRMLQYIAHEVYTVGDDPQVYFIDGKLPEPADSDPPQTHLVDHIGAHMIASFASLVCKVASVDGSKCLLVLLIMTALDDENAMIAMSKQAVAGTDGDVKEPLVEALEPTLSSQISTAKSHANVLRVLSAALLTIDQQNLVGLEALKFLQKSLPGPKENGNKILTDKATSLIDGGDDILEMFGNPKISQDETIRALSKVEKQKDQIIHSLKDEIKKYEERIQHLKHVPSFNDSEHMAAKGEEIKQLKDTCARLEKCAAIESAEKVKELELENSRLVEDKKRLQAMISSAQVGPVMATSVARTSSPQISEGITAVSQGAGSARGPQVPRSPAEAMQIIQRLEAAKKKADDENKKLQMEVRKFQVQAAQELMKPARGDRRSGGRRKDGSKPGIAQDPASFLHYLTTREEVRCDECTAKCVIGHYPIHNHGRMLVLCPEHRFERP</sequence>
<dbReference type="AlphaFoldDB" id="A0AAD5RYL8"/>
<accession>A0AAD5RYL8</accession>
<feature type="coiled-coil region" evidence="1">
    <location>
        <begin position="321"/>
        <end position="348"/>
    </location>
</feature>
<evidence type="ECO:0000313" key="4">
    <source>
        <dbReference type="Proteomes" id="UP001201980"/>
    </source>
</evidence>
<evidence type="ECO:0000313" key="3">
    <source>
        <dbReference type="EMBL" id="KAJ2902138.1"/>
    </source>
</evidence>
<dbReference type="EMBL" id="JAKWBI020000123">
    <property type="protein sequence ID" value="KAJ2902138.1"/>
    <property type="molecule type" value="Genomic_DNA"/>
</dbReference>
<evidence type="ECO:0000256" key="1">
    <source>
        <dbReference type="SAM" id="Coils"/>
    </source>
</evidence>
<proteinExistence type="predicted"/>